<dbReference type="InterPro" id="IPR003838">
    <property type="entry name" value="ABC3_permease_C"/>
</dbReference>
<feature type="transmembrane region" description="Helical" evidence="7">
    <location>
        <begin position="324"/>
        <end position="347"/>
    </location>
</feature>
<dbReference type="Pfam" id="PF02687">
    <property type="entry name" value="FtsX"/>
    <property type="match status" value="2"/>
</dbReference>
<dbReference type="EMBL" id="JAVREV010000025">
    <property type="protein sequence ID" value="MDT0447066.1"/>
    <property type="molecule type" value="Genomic_DNA"/>
</dbReference>
<feature type="transmembrane region" description="Helical" evidence="7">
    <location>
        <begin position="60"/>
        <end position="80"/>
    </location>
</feature>
<comment type="similarity">
    <text evidence="6">Belongs to the ABC-4 integral membrane protein family.</text>
</comment>
<accession>A0ABU2SDL6</accession>
<feature type="transmembrane region" description="Helical" evidence="7">
    <location>
        <begin position="279"/>
        <end position="299"/>
    </location>
</feature>
<dbReference type="PANTHER" id="PTHR30572:SF4">
    <property type="entry name" value="ABC TRANSPORTER PERMEASE YTRF"/>
    <property type="match status" value="1"/>
</dbReference>
<feature type="domain" description="ABC3 transporter permease C-terminal" evidence="8">
    <location>
        <begin position="327"/>
        <end position="441"/>
    </location>
</feature>
<organism evidence="9 10">
    <name type="scientific">Streptomyces johnsoniae</name>
    <dbReference type="NCBI Taxonomy" id="3075532"/>
    <lineage>
        <taxon>Bacteria</taxon>
        <taxon>Bacillati</taxon>
        <taxon>Actinomycetota</taxon>
        <taxon>Actinomycetes</taxon>
        <taxon>Kitasatosporales</taxon>
        <taxon>Streptomycetaceae</taxon>
        <taxon>Streptomyces</taxon>
    </lineage>
</organism>
<evidence type="ECO:0000313" key="10">
    <source>
        <dbReference type="Proteomes" id="UP001183615"/>
    </source>
</evidence>
<evidence type="ECO:0000256" key="7">
    <source>
        <dbReference type="SAM" id="Phobius"/>
    </source>
</evidence>
<feature type="transmembrane region" description="Helical" evidence="7">
    <location>
        <begin position="108"/>
        <end position="131"/>
    </location>
</feature>
<evidence type="ECO:0000313" key="9">
    <source>
        <dbReference type="EMBL" id="MDT0447066.1"/>
    </source>
</evidence>
<gene>
    <name evidence="9" type="ORF">RM779_31405</name>
</gene>
<feature type="transmembrane region" description="Helical" evidence="7">
    <location>
        <begin position="198"/>
        <end position="217"/>
    </location>
</feature>
<evidence type="ECO:0000259" key="8">
    <source>
        <dbReference type="Pfam" id="PF02687"/>
    </source>
</evidence>
<feature type="transmembrane region" description="Helical" evidence="7">
    <location>
        <begin position="413"/>
        <end position="432"/>
    </location>
</feature>
<evidence type="ECO:0000256" key="3">
    <source>
        <dbReference type="ARBA" id="ARBA00022692"/>
    </source>
</evidence>
<proteinExistence type="inferred from homology"/>
<keyword evidence="10" id="KW-1185">Reference proteome</keyword>
<comment type="subcellular location">
    <subcellularLocation>
        <location evidence="1">Cell membrane</location>
        <topology evidence="1">Multi-pass membrane protein</topology>
    </subcellularLocation>
</comment>
<dbReference type="Proteomes" id="UP001183615">
    <property type="component" value="Unassembled WGS sequence"/>
</dbReference>
<name>A0ABU2SDL6_9ACTN</name>
<evidence type="ECO:0000256" key="6">
    <source>
        <dbReference type="ARBA" id="ARBA00038076"/>
    </source>
</evidence>
<evidence type="ECO:0000256" key="4">
    <source>
        <dbReference type="ARBA" id="ARBA00022989"/>
    </source>
</evidence>
<feature type="domain" description="ABC3 transporter permease C-terminal" evidence="8">
    <location>
        <begin position="64"/>
        <end position="177"/>
    </location>
</feature>
<comment type="caution">
    <text evidence="9">The sequence shown here is derived from an EMBL/GenBank/DDBJ whole genome shotgun (WGS) entry which is preliminary data.</text>
</comment>
<keyword evidence="3 7" id="KW-0812">Transmembrane</keyword>
<feature type="transmembrane region" description="Helical" evidence="7">
    <location>
        <begin position="368"/>
        <end position="393"/>
    </location>
</feature>
<feature type="transmembrane region" description="Helical" evidence="7">
    <location>
        <begin position="151"/>
        <end position="172"/>
    </location>
</feature>
<evidence type="ECO:0000256" key="5">
    <source>
        <dbReference type="ARBA" id="ARBA00023136"/>
    </source>
</evidence>
<dbReference type="PANTHER" id="PTHR30572">
    <property type="entry name" value="MEMBRANE COMPONENT OF TRANSPORTER-RELATED"/>
    <property type="match status" value="1"/>
</dbReference>
<protein>
    <submittedName>
        <fullName evidence="9">FtsX-like permease family protein</fullName>
    </submittedName>
</protein>
<keyword evidence="4 7" id="KW-1133">Transmembrane helix</keyword>
<sequence>MFSLALRSVRQRPGRFVGTLLAAFLGAAVTMAFNSMHDTAGAAGVDDRSAETLSLTGGIVGGYGTLLVFFAIASTLTVNVRQREEEMGLLRRTGATPAQIKRMVVGEAVLVALAATLLAIGPAMLGGNALLDMFLDTEQVAAGVDFTFGPIALSAGFGITLIAAAGAAYLAVRRATRAAAGAAGAAGAGEPSGRLRNVGGGLALVAGLGGVATTFAFESDDPALMAPAAWGAILLSIGLAAFSPALLRMLLRRVGRPIGAMGAGGYLAVLNTRQRAAQLAGVLMPMVLFVGVATATIYVQAVESDAIAASGLARSVDDKNLESVNLIVVGIIVGFACIMLINSLYAATSYRSREFGGQRLAGATPRQVLGMVLTEGLLLTVTGVVLGTAAGLAGLVPFNVVRTDTVWPEQSPLVWFGIVATAAAATVVTGWATARRALRTPAVVAVTKAA</sequence>
<evidence type="ECO:0000256" key="2">
    <source>
        <dbReference type="ARBA" id="ARBA00022475"/>
    </source>
</evidence>
<feature type="transmembrane region" description="Helical" evidence="7">
    <location>
        <begin position="229"/>
        <end position="251"/>
    </location>
</feature>
<dbReference type="RefSeq" id="WP_311621193.1">
    <property type="nucleotide sequence ID" value="NZ_JAVREV010000025.1"/>
</dbReference>
<keyword evidence="2" id="KW-1003">Cell membrane</keyword>
<keyword evidence="5 7" id="KW-0472">Membrane</keyword>
<reference evidence="10" key="1">
    <citation type="submission" date="2023-07" db="EMBL/GenBank/DDBJ databases">
        <title>30 novel species of actinomycetes from the DSMZ collection.</title>
        <authorList>
            <person name="Nouioui I."/>
        </authorList>
    </citation>
    <scope>NUCLEOTIDE SEQUENCE [LARGE SCALE GENOMIC DNA]</scope>
    <source>
        <strain evidence="10">DSM 41886</strain>
    </source>
</reference>
<dbReference type="InterPro" id="IPR050250">
    <property type="entry name" value="Macrolide_Exporter_MacB"/>
</dbReference>
<evidence type="ECO:0000256" key="1">
    <source>
        <dbReference type="ARBA" id="ARBA00004651"/>
    </source>
</evidence>